<dbReference type="InterPro" id="IPR013580">
    <property type="entry name" value="LI-POR_suB-like_C"/>
</dbReference>
<dbReference type="InterPro" id="IPR050152">
    <property type="entry name" value="ChlB/BchB/BchZ"/>
</dbReference>
<protein>
    <recommendedName>
        <fullName evidence="1">Light-independent protochlorophyllide reductase subunit B-like C-terminal domain-containing protein</fullName>
    </recommendedName>
</protein>
<feature type="domain" description="Light-independent protochlorophyllide reductase subunit B-like C-terminal" evidence="1">
    <location>
        <begin position="86"/>
        <end position="128"/>
    </location>
</feature>
<dbReference type="RefSeq" id="WP_312646237.1">
    <property type="nucleotide sequence ID" value="NZ_CP116967.1"/>
</dbReference>
<dbReference type="KEGG" id="nall:PP769_06870"/>
<organism evidence="2 3">
    <name type="scientific">Candidatus Nitrospira allomarina</name>
    <dbReference type="NCBI Taxonomy" id="3020900"/>
    <lineage>
        <taxon>Bacteria</taxon>
        <taxon>Pseudomonadati</taxon>
        <taxon>Nitrospirota</taxon>
        <taxon>Nitrospiria</taxon>
        <taxon>Nitrospirales</taxon>
        <taxon>Nitrospiraceae</taxon>
        <taxon>Nitrospira</taxon>
    </lineage>
</organism>
<dbReference type="EMBL" id="CP116967">
    <property type="protein sequence ID" value="WNM59479.1"/>
    <property type="molecule type" value="Genomic_DNA"/>
</dbReference>
<feature type="domain" description="Light-independent protochlorophyllide reductase subunit B-like C-terminal" evidence="1">
    <location>
        <begin position="15"/>
        <end position="59"/>
    </location>
</feature>
<sequence length="328" mass="37564">MSTTEPSQTEHEIPWTEEASSRLERAPLFLRGMVRRLAEKKAKELGYTEITAETLDQFKQQMMGSMGGAAGMTQAAEDMAQGKLPWTAEARKRLEAVPEFMRSMIGKIAEDVAKERGHMEVNVELFEKVEALGDIPIEKSVPMEWTDEALALLDKRIQDSPPIAMEFVTDMLKRDAEDLAREQGIEKIDAETLIRLWEDPPTQVAWTDEAWKRLHTSPDFVRSGIRKAAERRARKLGLTTIDSEHLTTFRNEAMMKAVKRIRSFGYQELTFDAFGDAMQKVKRLKGNEQAEHRLDEIRDYMKKKPDVGLLGDELMTRFRNYLKGEGKL</sequence>
<dbReference type="Gene3D" id="1.10.8.550">
    <property type="entry name" value="Proto-chlorophyllide reductase 57 kD subunit B"/>
    <property type="match status" value="4"/>
</dbReference>
<dbReference type="PANTHER" id="PTHR33712">
    <property type="entry name" value="LIGHT-INDEPENDENT PROTOCHLOROPHYLLIDE REDUCTASE SUBUNIT B"/>
    <property type="match status" value="1"/>
</dbReference>
<evidence type="ECO:0000313" key="2">
    <source>
        <dbReference type="EMBL" id="WNM59479.1"/>
    </source>
</evidence>
<dbReference type="Proteomes" id="UP001302719">
    <property type="component" value="Chromosome"/>
</dbReference>
<keyword evidence="3" id="KW-1185">Reference proteome</keyword>
<dbReference type="GO" id="GO:0016491">
    <property type="term" value="F:oxidoreductase activity"/>
    <property type="evidence" value="ECO:0007669"/>
    <property type="project" value="InterPro"/>
</dbReference>
<proteinExistence type="predicted"/>
<dbReference type="InterPro" id="IPR042298">
    <property type="entry name" value="P-CP_red_C"/>
</dbReference>
<dbReference type="GO" id="GO:0015979">
    <property type="term" value="P:photosynthesis"/>
    <property type="evidence" value="ECO:0007669"/>
    <property type="project" value="InterPro"/>
</dbReference>
<feature type="domain" description="Light-independent protochlorophyllide reductase subunit B-like C-terminal" evidence="1">
    <location>
        <begin position="206"/>
        <end position="247"/>
    </location>
</feature>
<dbReference type="GO" id="GO:0015995">
    <property type="term" value="P:chlorophyll biosynthetic process"/>
    <property type="evidence" value="ECO:0007669"/>
    <property type="project" value="InterPro"/>
</dbReference>
<dbReference type="AlphaFoldDB" id="A0AA96GJC4"/>
<dbReference type="Pfam" id="PF08369">
    <property type="entry name" value="PCP_red"/>
    <property type="match status" value="3"/>
</dbReference>
<gene>
    <name evidence="2" type="ORF">PP769_06870</name>
</gene>
<accession>A0AA96GJC4</accession>
<evidence type="ECO:0000259" key="1">
    <source>
        <dbReference type="Pfam" id="PF08369"/>
    </source>
</evidence>
<reference evidence="2 3" key="1">
    <citation type="submission" date="2023-01" db="EMBL/GenBank/DDBJ databases">
        <title>Cultivation and genomic characterization of new, ubiquitous marine nitrite-oxidizing bacteria from the Nitrospirales.</title>
        <authorList>
            <person name="Mueller A.J."/>
            <person name="Daebeler A."/>
            <person name="Herbold C.W."/>
            <person name="Kirkegaard R.H."/>
            <person name="Daims H."/>
        </authorList>
    </citation>
    <scope>NUCLEOTIDE SEQUENCE [LARGE SCALE GENOMIC DNA]</scope>
    <source>
        <strain evidence="2 3">VA</strain>
    </source>
</reference>
<dbReference type="PANTHER" id="PTHR33712:SF7">
    <property type="entry name" value="LIGHT-INDEPENDENT PROTOCHLOROPHYLLIDE REDUCTASE SUBUNIT B"/>
    <property type="match status" value="1"/>
</dbReference>
<name>A0AA96GJC4_9BACT</name>
<evidence type="ECO:0000313" key="3">
    <source>
        <dbReference type="Proteomes" id="UP001302719"/>
    </source>
</evidence>